<dbReference type="GO" id="GO:0051301">
    <property type="term" value="P:cell division"/>
    <property type="evidence" value="ECO:0007669"/>
    <property type="project" value="UniProtKB-KW"/>
</dbReference>
<dbReference type="GO" id="GO:0046599">
    <property type="term" value="P:regulation of centriole replication"/>
    <property type="evidence" value="ECO:0007669"/>
    <property type="project" value="TreeGrafter"/>
</dbReference>
<feature type="region of interest" description="Disordered" evidence="11">
    <location>
        <begin position="295"/>
        <end position="352"/>
    </location>
</feature>
<dbReference type="GO" id="GO:0051310">
    <property type="term" value="P:metaphase chromosome alignment"/>
    <property type="evidence" value="ECO:0007669"/>
    <property type="project" value="TreeGrafter"/>
</dbReference>
<evidence type="ECO:0000256" key="10">
    <source>
        <dbReference type="ARBA" id="ARBA00030722"/>
    </source>
</evidence>
<comment type="subcellular location">
    <subcellularLocation>
        <location evidence="1">Cytoplasm</location>
        <location evidence="1">Cytoskeleton</location>
        <location evidence="1">Microtubule organizing center</location>
        <location evidence="1">Centrosome</location>
        <location evidence="1">Centriole</location>
    </subcellularLocation>
    <subcellularLocation>
        <location evidence="2">Cytoplasm</location>
        <location evidence="2">Cytoskeleton</location>
        <location evidence="2">Spindle</location>
    </subcellularLocation>
</comment>
<keyword evidence="8" id="KW-0206">Cytoskeleton</keyword>
<feature type="compositionally biased region" description="Low complexity" evidence="11">
    <location>
        <begin position="534"/>
        <end position="545"/>
    </location>
</feature>
<dbReference type="InterPro" id="IPR031387">
    <property type="entry name" value="SPICE1"/>
</dbReference>
<name>A0AAE1DTI8_9GAST</name>
<evidence type="ECO:0000313" key="12">
    <source>
        <dbReference type="EMBL" id="KAK3782521.1"/>
    </source>
</evidence>
<dbReference type="PANTHER" id="PTHR31167:SF3">
    <property type="entry name" value="SPINDLE AND CENTRIOLE-ASSOCIATED PROTEIN 1"/>
    <property type="match status" value="1"/>
</dbReference>
<proteinExistence type="predicted"/>
<evidence type="ECO:0000256" key="9">
    <source>
        <dbReference type="ARBA" id="ARBA00023306"/>
    </source>
</evidence>
<dbReference type="GO" id="GO:0005813">
    <property type="term" value="C:centrosome"/>
    <property type="evidence" value="ECO:0007669"/>
    <property type="project" value="TreeGrafter"/>
</dbReference>
<keyword evidence="5" id="KW-0132">Cell division</keyword>
<evidence type="ECO:0000313" key="13">
    <source>
        <dbReference type="Proteomes" id="UP001283361"/>
    </source>
</evidence>
<feature type="compositionally biased region" description="Polar residues" evidence="11">
    <location>
        <begin position="780"/>
        <end position="814"/>
    </location>
</feature>
<organism evidence="12 13">
    <name type="scientific">Elysia crispata</name>
    <name type="common">lettuce slug</name>
    <dbReference type="NCBI Taxonomy" id="231223"/>
    <lineage>
        <taxon>Eukaryota</taxon>
        <taxon>Metazoa</taxon>
        <taxon>Spiralia</taxon>
        <taxon>Lophotrochozoa</taxon>
        <taxon>Mollusca</taxon>
        <taxon>Gastropoda</taxon>
        <taxon>Heterobranchia</taxon>
        <taxon>Euthyneura</taxon>
        <taxon>Panpulmonata</taxon>
        <taxon>Sacoglossa</taxon>
        <taxon>Placobranchoidea</taxon>
        <taxon>Plakobranchidae</taxon>
        <taxon>Elysia</taxon>
    </lineage>
</organism>
<evidence type="ECO:0000256" key="7">
    <source>
        <dbReference type="ARBA" id="ARBA00023054"/>
    </source>
</evidence>
<evidence type="ECO:0000256" key="11">
    <source>
        <dbReference type="SAM" id="MobiDB-lite"/>
    </source>
</evidence>
<feature type="region of interest" description="Disordered" evidence="11">
    <location>
        <begin position="204"/>
        <end position="229"/>
    </location>
</feature>
<dbReference type="GO" id="GO:0005814">
    <property type="term" value="C:centriole"/>
    <property type="evidence" value="ECO:0007669"/>
    <property type="project" value="UniProtKB-SubCell"/>
</dbReference>
<dbReference type="GO" id="GO:0005819">
    <property type="term" value="C:spindle"/>
    <property type="evidence" value="ECO:0007669"/>
    <property type="project" value="UniProtKB-SubCell"/>
</dbReference>
<protein>
    <recommendedName>
        <fullName evidence="3">Spindle and centriole-associated protein 1</fullName>
    </recommendedName>
    <alternativeName>
        <fullName evidence="10">Coiled-coil domain-containing protein 52</fullName>
    </alternativeName>
</protein>
<keyword evidence="13" id="KW-1185">Reference proteome</keyword>
<evidence type="ECO:0000256" key="5">
    <source>
        <dbReference type="ARBA" id="ARBA00022618"/>
    </source>
</evidence>
<keyword evidence="6" id="KW-0498">Mitosis</keyword>
<comment type="caution">
    <text evidence="12">The sequence shown here is derived from an EMBL/GenBank/DDBJ whole genome shotgun (WGS) entry which is preliminary data.</text>
</comment>
<accession>A0AAE1DTI8</accession>
<dbReference type="PANTHER" id="PTHR31167">
    <property type="entry name" value="SPINDLE AND CENTRIOLE ASSOCIATED PROTEIN 1 SPICE1"/>
    <property type="match status" value="1"/>
</dbReference>
<dbReference type="EMBL" id="JAWDGP010002498">
    <property type="protein sequence ID" value="KAK3782521.1"/>
    <property type="molecule type" value="Genomic_DNA"/>
</dbReference>
<evidence type="ECO:0000256" key="8">
    <source>
        <dbReference type="ARBA" id="ARBA00023212"/>
    </source>
</evidence>
<gene>
    <name evidence="12" type="ORF">RRG08_061751</name>
</gene>
<feature type="region of interest" description="Disordered" evidence="11">
    <location>
        <begin position="775"/>
        <end position="835"/>
    </location>
</feature>
<feature type="region of interest" description="Disordered" evidence="11">
    <location>
        <begin position="155"/>
        <end position="186"/>
    </location>
</feature>
<dbReference type="Pfam" id="PF15678">
    <property type="entry name" value="SPICE"/>
    <property type="match status" value="1"/>
</dbReference>
<feature type="compositionally biased region" description="Polar residues" evidence="11">
    <location>
        <begin position="512"/>
        <end position="533"/>
    </location>
</feature>
<keyword evidence="9" id="KW-0131">Cell cycle</keyword>
<evidence type="ECO:0000256" key="1">
    <source>
        <dbReference type="ARBA" id="ARBA00004114"/>
    </source>
</evidence>
<feature type="compositionally biased region" description="Polar residues" evidence="11">
    <location>
        <begin position="155"/>
        <end position="164"/>
    </location>
</feature>
<evidence type="ECO:0000256" key="3">
    <source>
        <dbReference type="ARBA" id="ARBA00018313"/>
    </source>
</evidence>
<evidence type="ECO:0000256" key="2">
    <source>
        <dbReference type="ARBA" id="ARBA00004186"/>
    </source>
</evidence>
<dbReference type="AlphaFoldDB" id="A0AAE1DTI8"/>
<keyword evidence="7" id="KW-0175">Coiled coil</keyword>
<keyword evidence="4" id="KW-0963">Cytoplasm</keyword>
<evidence type="ECO:0000256" key="4">
    <source>
        <dbReference type="ARBA" id="ARBA00022490"/>
    </source>
</evidence>
<dbReference type="GO" id="GO:0090307">
    <property type="term" value="P:mitotic spindle assembly"/>
    <property type="evidence" value="ECO:0007669"/>
    <property type="project" value="InterPro"/>
</dbReference>
<reference evidence="12" key="1">
    <citation type="journal article" date="2023" name="G3 (Bethesda)">
        <title>A reference genome for the long-term kleptoplast-retaining sea slug Elysia crispata morphotype clarki.</title>
        <authorList>
            <person name="Eastman K.E."/>
            <person name="Pendleton A.L."/>
            <person name="Shaikh M.A."/>
            <person name="Suttiyut T."/>
            <person name="Ogas R."/>
            <person name="Tomko P."/>
            <person name="Gavelis G."/>
            <person name="Widhalm J.R."/>
            <person name="Wisecaver J.H."/>
        </authorList>
    </citation>
    <scope>NUCLEOTIDE SEQUENCE</scope>
    <source>
        <strain evidence="12">ECLA1</strain>
    </source>
</reference>
<feature type="compositionally biased region" description="Acidic residues" evidence="11">
    <location>
        <begin position="165"/>
        <end position="177"/>
    </location>
</feature>
<dbReference type="Proteomes" id="UP001283361">
    <property type="component" value="Unassembled WGS sequence"/>
</dbReference>
<evidence type="ECO:0000256" key="6">
    <source>
        <dbReference type="ARBA" id="ARBA00022776"/>
    </source>
</evidence>
<feature type="region of interest" description="Disordered" evidence="11">
    <location>
        <begin position="491"/>
        <end position="550"/>
    </location>
</feature>
<sequence>MSFYRVGQNKAKKHLIPKRPGWDDSVHDLTVYRATPEEVFLRKEAHKSKNHISVKLEKLRKERQRNKLSGAEAQQLAIMKEVLYDQHELQKVLAKSDSMMAVVKDLFGDDPKRFMGFPNVTNAPQVDLESNKSGSLVASVPDIYTRTEKLSNSVMNQSALNDVQSDSESELDSEEENGQPQPISYHSKLNLQRFQDYLQEEEKLSAHMDPPSLVSQLNKDEEKKRGKNAGKMQEMCLEMNGASAAPGSSSDVTGKEKGQMLQLLASLLNQGKTDVTNANDAQMLNALVNAATEKKREETGYKTPPKGNHSLHLPSERTPPSAINDTKKVKKTKKCTKTAESHSDSINSSASMSNMRQVLQELENEVAAYELQTGRRPQEESNKTETFSGYTIALVSAVSKLTKYLKETDLRVRTEVTLREQLTQDVYQLRTIIDALATDIILTQEEYGKLYSEHQRYKDNTTAALTSLNNQMRELRLMVIGKNADNDSMQQHELSNQASQEEEQHQKQHCQPMNTSNSTAKCDTSMTSTPVYNQQDSSTQSGSSSYRPLPGQVLPTNSIAAATSVVAASAAVMLSPPVRKTRVHTNNADLQAANHSKVTECQTSLMSIVDLSKEEQGRPTDPPHLTQTPPIMNTISVPRPIPLVQTNVNLGLPGDQHKTNMSSHGASQAVNGFTRLGSQLDHEPESLTSSQITPRDQKLPVGEGITHQTVTGPDLTDLVKLGDETEEQLHRLQELAVEEAMNNPALQELMQTQIAELNRQQEEARQRLLDLLDKQKMQQSRIQQHFQDPQSGDASSMTPPCQKQASRQQAQRCQISPPISPISQKPEQDLQSLQGRGIIVSLPMVDLDVSGGSLGSPRGPSESVK</sequence>